<dbReference type="Gene3D" id="3.30.1330.10">
    <property type="entry name" value="PurM-like, N-terminal domain"/>
    <property type="match status" value="1"/>
</dbReference>
<dbReference type="Pfam" id="PF00586">
    <property type="entry name" value="AIRS"/>
    <property type="match status" value="1"/>
</dbReference>
<dbReference type="HOGENOM" id="CLU_046964_2_1_2"/>
<dbReference type="InterPro" id="IPR036921">
    <property type="entry name" value="PurM-like_N_sf"/>
</dbReference>
<evidence type="ECO:0000259" key="1">
    <source>
        <dbReference type="Pfam" id="PF00586"/>
    </source>
</evidence>
<keyword evidence="3" id="KW-1185">Reference proteome</keyword>
<evidence type="ECO:0000313" key="3">
    <source>
        <dbReference type="Proteomes" id="UP000007485"/>
    </source>
</evidence>
<gene>
    <name evidence="2" type="ordered locus">VMUT_1612</name>
</gene>
<dbReference type="STRING" id="985053.VMUT_1612"/>
<dbReference type="PANTHER" id="PTHR30270:SF0">
    <property type="entry name" value="THIAMINE-MONOPHOSPHATE KINASE"/>
    <property type="match status" value="1"/>
</dbReference>
<dbReference type="Gene3D" id="3.90.650.10">
    <property type="entry name" value="PurM-like C-terminal domain"/>
    <property type="match status" value="1"/>
</dbReference>
<sequence length="335" mass="37670">MNYIIISMSREDNDQVRRELRGFGETNLIGIIRGIINSTEDNDLEYLEIDGSTLAIKIDGLSLSTSRMPFMTYFDMGWKVMASVASDFLVKLSKPLYAVVSITMRNNSTIDEFREIVKGLGDGANYFGMKYLGGDLNEGLDDVIDVAAVGKPLVGIIGRNPRVGDTLVTKPLFGYTGLVFKLYYNNELNRWIDARAVKEGIEILRRPKPEMSMLDYLKQYRDCISASMDSSDGLGKVLWTMSIDGKVRISINELPISEDFLDSLSGIPGVNIEEVVFNGGEEFLPIFSIRRECVPEFERLGFKSFATVEEGSGVYFKDSILRYRGWDYFIGWAST</sequence>
<reference evidence="2 3" key="1">
    <citation type="journal article" date="2011" name="J. Bacteriol.">
        <title>Complete genome sequence of 'Vulcanisaeta moutnovskia' strain 768-28, a novel member of the hyperthermophilic crenarchaeal genus vulcanisaeta.</title>
        <authorList>
            <person name="Gumerov V.M."/>
            <person name="Mardanov A.V."/>
            <person name="Beletsky A.V."/>
            <person name="Prokofeva M.I."/>
            <person name="Bonch-Osmolovskaya E.A."/>
            <person name="Ravin N.V."/>
            <person name="Skryabin K.G."/>
        </authorList>
    </citation>
    <scope>NUCLEOTIDE SEQUENCE [LARGE SCALE GENOMIC DNA]</scope>
    <source>
        <strain evidence="2 3">768-28</strain>
    </source>
</reference>
<feature type="domain" description="PurM-like N-terminal" evidence="1">
    <location>
        <begin position="48"/>
        <end position="150"/>
    </location>
</feature>
<name>F0QU30_VULM7</name>
<dbReference type="InterPro" id="IPR006283">
    <property type="entry name" value="ThiL-like"/>
</dbReference>
<dbReference type="InterPro" id="IPR016188">
    <property type="entry name" value="PurM-like_N"/>
</dbReference>
<dbReference type="EMBL" id="CP002529">
    <property type="protein sequence ID" value="ADY01816.1"/>
    <property type="molecule type" value="Genomic_DNA"/>
</dbReference>
<organism evidence="2 3">
    <name type="scientific">Vulcanisaeta moutnovskia (strain 768-28)</name>
    <dbReference type="NCBI Taxonomy" id="985053"/>
    <lineage>
        <taxon>Archaea</taxon>
        <taxon>Thermoproteota</taxon>
        <taxon>Thermoprotei</taxon>
        <taxon>Thermoproteales</taxon>
        <taxon>Thermoproteaceae</taxon>
        <taxon>Vulcanisaeta</taxon>
    </lineage>
</organism>
<dbReference type="SUPFAM" id="SSF56042">
    <property type="entry name" value="PurM C-terminal domain-like"/>
    <property type="match status" value="1"/>
</dbReference>
<dbReference type="InterPro" id="IPR036676">
    <property type="entry name" value="PurM-like_C_sf"/>
</dbReference>
<dbReference type="SUPFAM" id="SSF55326">
    <property type="entry name" value="PurM N-terminal domain-like"/>
    <property type="match status" value="1"/>
</dbReference>
<proteinExistence type="predicted"/>
<dbReference type="PANTHER" id="PTHR30270">
    <property type="entry name" value="THIAMINE-MONOPHOSPHATE KINASE"/>
    <property type="match status" value="1"/>
</dbReference>
<dbReference type="CDD" id="cd02194">
    <property type="entry name" value="ThiL"/>
    <property type="match status" value="1"/>
</dbReference>
<dbReference type="AlphaFoldDB" id="F0QU30"/>
<dbReference type="GO" id="GO:0009030">
    <property type="term" value="F:thiamine-phosphate kinase activity"/>
    <property type="evidence" value="ECO:0007669"/>
    <property type="project" value="InterPro"/>
</dbReference>
<dbReference type="KEGG" id="vmo:VMUT_1612"/>
<accession>F0QU30</accession>
<dbReference type="GO" id="GO:0009228">
    <property type="term" value="P:thiamine biosynthetic process"/>
    <property type="evidence" value="ECO:0007669"/>
    <property type="project" value="InterPro"/>
</dbReference>
<protein>
    <submittedName>
        <fullName evidence="2">Thiamine monophosphate kinase-like protein</fullName>
    </submittedName>
</protein>
<dbReference type="eggNOG" id="arCOG00638">
    <property type="taxonomic scope" value="Archaea"/>
</dbReference>
<dbReference type="Proteomes" id="UP000007485">
    <property type="component" value="Chromosome"/>
</dbReference>
<evidence type="ECO:0000313" key="2">
    <source>
        <dbReference type="EMBL" id="ADY01816.1"/>
    </source>
</evidence>